<reference evidence="3" key="1">
    <citation type="journal article" date="2012" name="Nat. Biotechnol.">
        <title>Reference genome sequence of the model plant Setaria.</title>
        <authorList>
            <person name="Bennetzen J.L."/>
            <person name="Schmutz J."/>
            <person name="Wang H."/>
            <person name="Percifield R."/>
            <person name="Hawkins J."/>
            <person name="Pontaroli A.C."/>
            <person name="Estep M."/>
            <person name="Feng L."/>
            <person name="Vaughn J.N."/>
            <person name="Grimwood J."/>
            <person name="Jenkins J."/>
            <person name="Barry K."/>
            <person name="Lindquist E."/>
            <person name="Hellsten U."/>
            <person name="Deshpande S."/>
            <person name="Wang X."/>
            <person name="Wu X."/>
            <person name="Mitros T."/>
            <person name="Triplett J."/>
            <person name="Yang X."/>
            <person name="Ye C.Y."/>
            <person name="Mauro-Herrera M."/>
            <person name="Wang L."/>
            <person name="Li P."/>
            <person name="Sharma M."/>
            <person name="Sharma R."/>
            <person name="Ronald P.C."/>
            <person name="Panaud O."/>
            <person name="Kellogg E.A."/>
            <person name="Brutnell T.P."/>
            <person name="Doust A.N."/>
            <person name="Tuskan G.A."/>
            <person name="Rokhsar D."/>
            <person name="Devos K.M."/>
        </authorList>
    </citation>
    <scope>NUCLEOTIDE SEQUENCE [LARGE SCALE GENOMIC DNA]</scope>
    <source>
        <strain evidence="3">cv. Yugu1</strain>
    </source>
</reference>
<dbReference type="Gramene" id="KQK99480">
    <property type="protein sequence ID" value="KQK99480"/>
    <property type="gene ID" value="SETIT_012493mg"/>
</dbReference>
<dbReference type="InParanoid" id="K3YE33"/>
<organism evidence="2 3">
    <name type="scientific">Setaria italica</name>
    <name type="common">Foxtail millet</name>
    <name type="synonym">Panicum italicum</name>
    <dbReference type="NCBI Taxonomy" id="4555"/>
    <lineage>
        <taxon>Eukaryota</taxon>
        <taxon>Viridiplantae</taxon>
        <taxon>Streptophyta</taxon>
        <taxon>Embryophyta</taxon>
        <taxon>Tracheophyta</taxon>
        <taxon>Spermatophyta</taxon>
        <taxon>Magnoliopsida</taxon>
        <taxon>Liliopsida</taxon>
        <taxon>Poales</taxon>
        <taxon>Poaceae</taxon>
        <taxon>PACMAD clade</taxon>
        <taxon>Panicoideae</taxon>
        <taxon>Panicodae</taxon>
        <taxon>Paniceae</taxon>
        <taxon>Cenchrinae</taxon>
        <taxon>Setaria</taxon>
    </lineage>
</organism>
<keyword evidence="3" id="KW-1185">Reference proteome</keyword>
<evidence type="ECO:0000313" key="2">
    <source>
        <dbReference type="EnsemblPlants" id="KQK99480"/>
    </source>
</evidence>
<dbReference type="eggNOG" id="KOG2945">
    <property type="taxonomic scope" value="Eukaryota"/>
</dbReference>
<feature type="region of interest" description="Disordered" evidence="1">
    <location>
        <begin position="327"/>
        <end position="351"/>
    </location>
</feature>
<reference evidence="2" key="2">
    <citation type="submission" date="2018-08" db="UniProtKB">
        <authorList>
            <consortium name="EnsemblPlants"/>
        </authorList>
    </citation>
    <scope>IDENTIFICATION</scope>
    <source>
        <strain evidence="2">Yugu1</strain>
    </source>
</reference>
<dbReference type="GO" id="GO:0003723">
    <property type="term" value="F:RNA binding"/>
    <property type="evidence" value="ECO:0000318"/>
    <property type="project" value="GO_Central"/>
</dbReference>
<feature type="compositionally biased region" description="Low complexity" evidence="1">
    <location>
        <begin position="261"/>
        <end position="272"/>
    </location>
</feature>
<dbReference type="EMBL" id="AGNK02004542">
    <property type="status" value="NOT_ANNOTATED_CDS"/>
    <property type="molecule type" value="Genomic_DNA"/>
</dbReference>
<dbReference type="AlphaFoldDB" id="K3YE33"/>
<dbReference type="GO" id="GO:0005737">
    <property type="term" value="C:cytoplasm"/>
    <property type="evidence" value="ECO:0000318"/>
    <property type="project" value="GO_Central"/>
</dbReference>
<feature type="compositionally biased region" description="Basic and acidic residues" evidence="1">
    <location>
        <begin position="90"/>
        <end position="99"/>
    </location>
</feature>
<dbReference type="GO" id="GO:0005634">
    <property type="term" value="C:nucleus"/>
    <property type="evidence" value="ECO:0000318"/>
    <property type="project" value="GO_Central"/>
</dbReference>
<dbReference type="FunCoup" id="K3YE33">
    <property type="interactions" value="220"/>
</dbReference>
<feature type="compositionally biased region" description="Basic and acidic residues" evidence="1">
    <location>
        <begin position="113"/>
        <end position="149"/>
    </location>
</feature>
<feature type="region of interest" description="Disordered" evidence="1">
    <location>
        <begin position="23"/>
        <end position="149"/>
    </location>
</feature>
<evidence type="ECO:0000313" key="3">
    <source>
        <dbReference type="Proteomes" id="UP000004995"/>
    </source>
</evidence>
<sequence length="351" mass="37912">MSKKAAKREKRLQEHLISDYGFLFSGCGGTQHQQQTEEKLEENVVSANDTEQKEASADNADAVPASESGKLAGGAAQDGKDAPAGTKYPFPKDKLNGSEKRKKKNAKKNSGTESEKVKKQDSETLAEYERMREEKKKTLEASKTEERKVTAEEFKGLQMLEKKKLDDEEAVIKVEKAQPKVKEASKKDENHRFNGGFQGGSRDNSTEPQVNGWAAQNEAGGHNGNGAPRGAYNGRGDGAPRGDYSGHRDRGHGGYQGNGGYQQQQGGNVGRYQQERASNGGYYMQRRPGNDRYYQQRRNFAPGAAPVLDVKDMSKFPALPVLASVRSAAPASAPAPAPAQASAPAAAPAQA</sequence>
<dbReference type="Proteomes" id="UP000004995">
    <property type="component" value="Unassembled WGS sequence"/>
</dbReference>
<feature type="compositionally biased region" description="Basic and acidic residues" evidence="1">
    <location>
        <begin position="179"/>
        <end position="192"/>
    </location>
</feature>
<proteinExistence type="predicted"/>
<name>K3YE33_SETIT</name>
<evidence type="ECO:0008006" key="4">
    <source>
        <dbReference type="Google" id="ProtNLM"/>
    </source>
</evidence>
<evidence type="ECO:0000256" key="1">
    <source>
        <dbReference type="SAM" id="MobiDB-lite"/>
    </source>
</evidence>
<dbReference type="HOGENOM" id="CLU_790849_0_0_1"/>
<dbReference type="EnsemblPlants" id="KQK99480">
    <property type="protein sequence ID" value="KQK99480"/>
    <property type="gene ID" value="SETIT_012493mg"/>
</dbReference>
<feature type="compositionally biased region" description="Basic and acidic residues" evidence="1">
    <location>
        <begin position="238"/>
        <end position="252"/>
    </location>
</feature>
<dbReference type="STRING" id="4555.K3YE33"/>
<accession>K3YE33</accession>
<feature type="region of interest" description="Disordered" evidence="1">
    <location>
        <begin position="179"/>
        <end position="272"/>
    </location>
</feature>
<protein>
    <recommendedName>
        <fullName evidence="4">Hyaluronan/mRNA-binding protein domain-containing protein</fullName>
    </recommendedName>
</protein>